<dbReference type="Pfam" id="PF03798">
    <property type="entry name" value="TRAM_LAG1_CLN8"/>
    <property type="match status" value="1"/>
</dbReference>
<proteinExistence type="predicted"/>
<keyword evidence="2 5" id="KW-0812">Transmembrane</keyword>
<evidence type="ECO:0000259" key="7">
    <source>
        <dbReference type="PROSITE" id="PS50922"/>
    </source>
</evidence>
<feature type="transmembrane region" description="Helical" evidence="6">
    <location>
        <begin position="126"/>
        <end position="145"/>
    </location>
</feature>
<feature type="domain" description="TLC" evidence="7">
    <location>
        <begin position="117"/>
        <end position="319"/>
    </location>
</feature>
<dbReference type="Proteomes" id="UP000314985">
    <property type="component" value="Chromosome 4"/>
</dbReference>
<dbReference type="Ensembl" id="ENSSSCT00070024311.1">
    <property type="protein sequence ID" value="ENSSSCP00070020121.1"/>
    <property type="gene ID" value="ENSSSCG00070012431.1"/>
</dbReference>
<feature type="transmembrane region" description="Helical" evidence="6">
    <location>
        <begin position="246"/>
        <end position="272"/>
    </location>
</feature>
<evidence type="ECO:0000313" key="9">
    <source>
        <dbReference type="Proteomes" id="UP000314985"/>
    </source>
</evidence>
<dbReference type="PANTHER" id="PTHR13439">
    <property type="entry name" value="CT120 PROTEIN"/>
    <property type="match status" value="1"/>
</dbReference>
<evidence type="ECO:0000256" key="4">
    <source>
        <dbReference type="ARBA" id="ARBA00023136"/>
    </source>
</evidence>
<dbReference type="GO" id="GO:0016020">
    <property type="term" value="C:membrane"/>
    <property type="evidence" value="ECO:0007669"/>
    <property type="project" value="UniProtKB-SubCell"/>
</dbReference>
<protein>
    <recommendedName>
        <fullName evidence="7">TLC domain-containing protein</fullName>
    </recommendedName>
</protein>
<name>A0A4X1TUK4_PIG</name>
<evidence type="ECO:0000256" key="3">
    <source>
        <dbReference type="ARBA" id="ARBA00022989"/>
    </source>
</evidence>
<dbReference type="InterPro" id="IPR050846">
    <property type="entry name" value="TLCD"/>
</dbReference>
<dbReference type="InterPro" id="IPR006634">
    <property type="entry name" value="TLC-dom"/>
</dbReference>
<evidence type="ECO:0000256" key="1">
    <source>
        <dbReference type="ARBA" id="ARBA00004141"/>
    </source>
</evidence>
<accession>A0A4X1TUK4</accession>
<evidence type="ECO:0000256" key="2">
    <source>
        <dbReference type="ARBA" id="ARBA00022692"/>
    </source>
</evidence>
<organism evidence="8 9">
    <name type="scientific">Sus scrofa</name>
    <name type="common">Pig</name>
    <dbReference type="NCBI Taxonomy" id="9823"/>
    <lineage>
        <taxon>Eukaryota</taxon>
        <taxon>Metazoa</taxon>
        <taxon>Chordata</taxon>
        <taxon>Craniata</taxon>
        <taxon>Vertebrata</taxon>
        <taxon>Euteleostomi</taxon>
        <taxon>Mammalia</taxon>
        <taxon>Eutheria</taxon>
        <taxon>Laurasiatheria</taxon>
        <taxon>Artiodactyla</taxon>
        <taxon>Suina</taxon>
        <taxon>Suidae</taxon>
        <taxon>Sus</taxon>
    </lineage>
</organism>
<keyword evidence="4 5" id="KW-0472">Membrane</keyword>
<dbReference type="SMART" id="SM00724">
    <property type="entry name" value="TLC"/>
    <property type="match status" value="1"/>
</dbReference>
<dbReference type="PROSITE" id="PS50922">
    <property type="entry name" value="TLC"/>
    <property type="match status" value="1"/>
</dbReference>
<evidence type="ECO:0000256" key="5">
    <source>
        <dbReference type="PROSITE-ProRule" id="PRU00205"/>
    </source>
</evidence>
<dbReference type="PANTHER" id="PTHR13439:SF1">
    <property type="entry name" value="TLC DOMAIN-CONTAINING PROTEIN 4"/>
    <property type="match status" value="1"/>
</dbReference>
<feature type="transmembrane region" description="Helical" evidence="6">
    <location>
        <begin position="190"/>
        <end position="214"/>
    </location>
</feature>
<keyword evidence="3 6" id="KW-1133">Transmembrane helix</keyword>
<reference evidence="8" key="2">
    <citation type="submission" date="2025-08" db="UniProtKB">
        <authorList>
            <consortium name="Ensembl"/>
        </authorList>
    </citation>
    <scope>IDENTIFICATION</scope>
</reference>
<feature type="transmembrane region" description="Helical" evidence="6">
    <location>
        <begin position="165"/>
        <end position="183"/>
    </location>
</feature>
<sequence length="336" mass="38915">MNHLKWLHVPSLVLGEFNSPKPFFFFSHLHLWTCRSYSWSPKPLDKYWPGTGFELSLSLAEWNSAQELNRLKKYGYQLHTGHQHCYHRLFHLSASFHFVSCWFSAKVSPGFNNLNLKKKIEWNSRVVSTCHSLVVGVVGLYIFWFDEATIADPLWGDPSFVKVNIAVSSSYLISDLFILILYWKVIGDKYYIIHHCTALYAYYFILSEGVLAYIGNFRLLAELSTPFVNQRWFFEALSYPRVSKAYVINGVLMTAVFFVMRIASIPPLYAYIYSVLGTEAYRRLGALIQCSWISSCVVLDVMNVMWMVKISKGCIKVISLFRQEKARRSLQNGKLD</sequence>
<evidence type="ECO:0000256" key="6">
    <source>
        <dbReference type="SAM" id="Phobius"/>
    </source>
</evidence>
<dbReference type="AlphaFoldDB" id="A0A4X1TUK4"/>
<reference evidence="8 9" key="1">
    <citation type="submission" date="2017-08" db="EMBL/GenBank/DDBJ databases">
        <title>USMARCv1.0.</title>
        <authorList>
            <person name="Hannum G.I."/>
            <person name="Koren S."/>
            <person name="Schroeder S.G."/>
            <person name="Chin S.C."/>
            <person name="Nonneman D.J."/>
            <person name="Becker S.A."/>
            <person name="Rosen B.D."/>
            <person name="Bickhart D.M."/>
            <person name="Putnam N.H."/>
            <person name="Green R.E."/>
            <person name="Tuggle C.K."/>
            <person name="Liu H."/>
            <person name="Rohrer G.A."/>
            <person name="Warr A."/>
            <person name="Hall R."/>
            <person name="Kim K."/>
            <person name="Hume D.A."/>
            <person name="Talbot R."/>
            <person name="Chow W."/>
            <person name="Howe K."/>
            <person name="Schwartz A.S."/>
            <person name="Watson M."/>
            <person name="Archibald A.L."/>
            <person name="Phillippy A.M."/>
            <person name="Smith T.P.L."/>
        </authorList>
    </citation>
    <scope>NUCLEOTIDE SEQUENCE [LARGE SCALE GENOMIC DNA]</scope>
</reference>
<comment type="subcellular location">
    <subcellularLocation>
        <location evidence="1">Membrane</location>
        <topology evidence="1">Multi-pass membrane protein</topology>
    </subcellularLocation>
</comment>
<evidence type="ECO:0000313" key="8">
    <source>
        <dbReference type="Ensembl" id="ENSSSCP00070020121.1"/>
    </source>
</evidence>